<dbReference type="Proteomes" id="UP001190700">
    <property type="component" value="Unassembled WGS sequence"/>
</dbReference>
<proteinExistence type="predicted"/>
<evidence type="ECO:0000313" key="2">
    <source>
        <dbReference type="EMBL" id="KAK3271692.1"/>
    </source>
</evidence>
<dbReference type="AlphaFoldDB" id="A0AAE0G5F9"/>
<sequence length="207" mass="22201">MSGFIGHIAHSKYSRHSNLLKWIISLTFWGQTFVDPLADQQLWSAQGAEVQPVPPTIVADLETRGLAHSTRNPSKLETSFGEGHSMASRKLLSWVGHSMASRNSVGHGRRNLVEALRRHRHAFSHRNPNHNSNVTCGVFSDSISDSISDSASDSVSNSASDSVSNGFSDNISDSVSNSISDSVSNSASDSVSNGFSDNISDSASDNI</sequence>
<evidence type="ECO:0000256" key="1">
    <source>
        <dbReference type="SAM" id="MobiDB-lite"/>
    </source>
</evidence>
<organism evidence="2 3">
    <name type="scientific">Cymbomonas tetramitiformis</name>
    <dbReference type="NCBI Taxonomy" id="36881"/>
    <lineage>
        <taxon>Eukaryota</taxon>
        <taxon>Viridiplantae</taxon>
        <taxon>Chlorophyta</taxon>
        <taxon>Pyramimonadophyceae</taxon>
        <taxon>Pyramimonadales</taxon>
        <taxon>Pyramimonadaceae</taxon>
        <taxon>Cymbomonas</taxon>
    </lineage>
</organism>
<comment type="caution">
    <text evidence="2">The sequence shown here is derived from an EMBL/GenBank/DDBJ whole genome shotgun (WGS) entry which is preliminary data.</text>
</comment>
<feature type="region of interest" description="Disordered" evidence="1">
    <location>
        <begin position="149"/>
        <end position="207"/>
    </location>
</feature>
<gene>
    <name evidence="2" type="ORF">CYMTET_19977</name>
</gene>
<accession>A0AAE0G5F9</accession>
<keyword evidence="3" id="KW-1185">Reference proteome</keyword>
<evidence type="ECO:0000313" key="3">
    <source>
        <dbReference type="Proteomes" id="UP001190700"/>
    </source>
</evidence>
<reference evidence="2 3" key="1">
    <citation type="journal article" date="2015" name="Genome Biol. Evol.">
        <title>Comparative Genomics of a Bacterivorous Green Alga Reveals Evolutionary Causalities and Consequences of Phago-Mixotrophic Mode of Nutrition.</title>
        <authorList>
            <person name="Burns J.A."/>
            <person name="Paasch A."/>
            <person name="Narechania A."/>
            <person name="Kim E."/>
        </authorList>
    </citation>
    <scope>NUCLEOTIDE SEQUENCE [LARGE SCALE GENOMIC DNA]</scope>
    <source>
        <strain evidence="2 3">PLY_AMNH</strain>
    </source>
</reference>
<name>A0AAE0G5F9_9CHLO</name>
<dbReference type="EMBL" id="LGRX02009432">
    <property type="protein sequence ID" value="KAK3271692.1"/>
    <property type="molecule type" value="Genomic_DNA"/>
</dbReference>
<protein>
    <submittedName>
        <fullName evidence="2">Uncharacterized protein</fullName>
    </submittedName>
</protein>